<sequence>MAQFLKTLCLILLLIHVFCFDFCSNYAPIRKPKPTAIPTEDPRINDHNKPSEIKMLKYNNPVVFFKSDGHTPVIKASEYVKIRKMFGIEPHLMTSGKRRKRSIVSAGHYFFYNRALPKECRGNAVENCTESTVEKRMPPNGHPIRKSRRTFDVPQIGIISEAYLSNFLSIRLFIRSSVVFSYKFDLKLKEKTLDTHLG</sequence>
<proteinExistence type="predicted"/>
<name>A0AAV6V7Z6_9ARAC</name>
<dbReference type="EMBL" id="JAFNEN010000134">
    <property type="protein sequence ID" value="KAG8192809.1"/>
    <property type="molecule type" value="Genomic_DNA"/>
</dbReference>
<keyword evidence="3" id="KW-1185">Reference proteome</keyword>
<protein>
    <submittedName>
        <fullName evidence="2">Uncharacterized protein</fullName>
    </submittedName>
</protein>
<feature type="chain" id="PRO_5043899534" evidence="1">
    <location>
        <begin position="20"/>
        <end position="198"/>
    </location>
</feature>
<accession>A0AAV6V7Z6</accession>
<evidence type="ECO:0000256" key="1">
    <source>
        <dbReference type="SAM" id="SignalP"/>
    </source>
</evidence>
<gene>
    <name evidence="2" type="ORF">JTE90_014593</name>
</gene>
<evidence type="ECO:0000313" key="2">
    <source>
        <dbReference type="EMBL" id="KAG8192809.1"/>
    </source>
</evidence>
<evidence type="ECO:0000313" key="3">
    <source>
        <dbReference type="Proteomes" id="UP000827092"/>
    </source>
</evidence>
<dbReference type="AlphaFoldDB" id="A0AAV6V7Z6"/>
<dbReference type="Proteomes" id="UP000827092">
    <property type="component" value="Unassembled WGS sequence"/>
</dbReference>
<organism evidence="2 3">
    <name type="scientific">Oedothorax gibbosus</name>
    <dbReference type="NCBI Taxonomy" id="931172"/>
    <lineage>
        <taxon>Eukaryota</taxon>
        <taxon>Metazoa</taxon>
        <taxon>Ecdysozoa</taxon>
        <taxon>Arthropoda</taxon>
        <taxon>Chelicerata</taxon>
        <taxon>Arachnida</taxon>
        <taxon>Araneae</taxon>
        <taxon>Araneomorphae</taxon>
        <taxon>Entelegynae</taxon>
        <taxon>Araneoidea</taxon>
        <taxon>Linyphiidae</taxon>
        <taxon>Erigoninae</taxon>
        <taxon>Oedothorax</taxon>
    </lineage>
</organism>
<comment type="caution">
    <text evidence="2">The sequence shown here is derived from an EMBL/GenBank/DDBJ whole genome shotgun (WGS) entry which is preliminary data.</text>
</comment>
<keyword evidence="1" id="KW-0732">Signal</keyword>
<reference evidence="2 3" key="1">
    <citation type="journal article" date="2022" name="Nat. Ecol. Evol.">
        <title>A masculinizing supergene underlies an exaggerated male reproductive morph in a spider.</title>
        <authorList>
            <person name="Hendrickx F."/>
            <person name="De Corte Z."/>
            <person name="Sonet G."/>
            <person name="Van Belleghem S.M."/>
            <person name="Kostlbacher S."/>
            <person name="Vangestel C."/>
        </authorList>
    </citation>
    <scope>NUCLEOTIDE SEQUENCE [LARGE SCALE GENOMIC DNA]</scope>
    <source>
        <strain evidence="2">W744_W776</strain>
    </source>
</reference>
<feature type="signal peptide" evidence="1">
    <location>
        <begin position="1"/>
        <end position="19"/>
    </location>
</feature>